<reference evidence="2 3" key="2">
    <citation type="journal article" date="2016" name="Genome Announc.">
        <title>Complete Genome Sequence of Sphingopyxis macrogoltabida Strain 203N (NBRC 111659), a Polyethylene Glycol Degrader.</title>
        <authorList>
            <person name="Ohtsubo Y."/>
            <person name="Nonoyama S."/>
            <person name="Nagata Y."/>
            <person name="Numata M."/>
            <person name="Tsuchikane K."/>
            <person name="Hosoyama A."/>
            <person name="Yamazoe A."/>
            <person name="Tsuda M."/>
            <person name="Fujita N."/>
            <person name="Kawai F."/>
        </authorList>
    </citation>
    <scope>NUCLEOTIDE SEQUENCE [LARGE SCALE GENOMIC DNA]</scope>
    <source>
        <strain evidence="2 3">203N</strain>
    </source>
</reference>
<reference evidence="3" key="1">
    <citation type="submission" date="2015-11" db="EMBL/GenBank/DDBJ databases">
        <title>Complete genome sequence of a polyethylene-glycol degrader Sphingopyxis macrogoltabida 203N (NBRC 111659).</title>
        <authorList>
            <person name="Yoshiyuki O."/>
            <person name="Shouta N."/>
            <person name="Nagata Y."/>
            <person name="Numata M."/>
            <person name="Tsuchikane K."/>
            <person name="Hosoyama A."/>
            <person name="Yamazoe A."/>
            <person name="Tsuda M."/>
            <person name="Fujita N."/>
            <person name="Kawai F."/>
        </authorList>
    </citation>
    <scope>NUCLEOTIDE SEQUENCE [LARGE SCALE GENOMIC DNA]</scope>
    <source>
        <strain evidence="3">203N</strain>
        <plasmid evidence="3">unnamed1</plasmid>
    </source>
</reference>
<protein>
    <submittedName>
        <fullName evidence="2">Conjugal transfer protein TraL</fullName>
    </submittedName>
</protein>
<evidence type="ECO:0000313" key="2">
    <source>
        <dbReference type="EMBL" id="AMU92512.1"/>
    </source>
</evidence>
<keyword evidence="1" id="KW-0472">Membrane</keyword>
<dbReference type="Proteomes" id="UP000076088">
    <property type="component" value="Plasmid unnamed1"/>
</dbReference>
<sequence>MAADKYVIPTHLDDPELIGLWTLDEFLAMVIPFAWGVLSQHILIGMFLSGAGWWGLRKAKAGRATSWLLHLAYWHFPSGFTGLRATPPSYLRLMAG</sequence>
<dbReference type="EMBL" id="CP013345">
    <property type="protein sequence ID" value="AMU92512.1"/>
    <property type="molecule type" value="Genomic_DNA"/>
</dbReference>
<dbReference type="GO" id="GO:0019867">
    <property type="term" value="C:outer membrane"/>
    <property type="evidence" value="ECO:0007669"/>
    <property type="project" value="InterPro"/>
</dbReference>
<name>A0AAC9AYZ7_SPHMC</name>
<gene>
    <name evidence="2" type="ORF">ATM17_30095</name>
</gene>
<dbReference type="Pfam" id="PF07178">
    <property type="entry name" value="TraL"/>
    <property type="match status" value="1"/>
</dbReference>
<dbReference type="RefSeq" id="WP_054734387.1">
    <property type="nucleotide sequence ID" value="NZ_CP009430.1"/>
</dbReference>
<dbReference type="AlphaFoldDB" id="A0AAC9AYZ7"/>
<geneLocation type="plasmid" evidence="2 3">
    <name>unnamed1</name>
</geneLocation>
<feature type="transmembrane region" description="Helical" evidence="1">
    <location>
        <begin position="33"/>
        <end position="56"/>
    </location>
</feature>
<keyword evidence="3" id="KW-1185">Reference proteome</keyword>
<dbReference type="InterPro" id="IPR009838">
    <property type="entry name" value="T4SS_TraL"/>
</dbReference>
<evidence type="ECO:0000256" key="1">
    <source>
        <dbReference type="SAM" id="Phobius"/>
    </source>
</evidence>
<keyword evidence="2" id="KW-0614">Plasmid</keyword>
<organism evidence="2 3">
    <name type="scientific">Sphingopyxis macrogoltabida</name>
    <name type="common">Sphingomonas macrogoltabidus</name>
    <dbReference type="NCBI Taxonomy" id="33050"/>
    <lineage>
        <taxon>Bacteria</taxon>
        <taxon>Pseudomonadati</taxon>
        <taxon>Pseudomonadota</taxon>
        <taxon>Alphaproteobacteria</taxon>
        <taxon>Sphingomonadales</taxon>
        <taxon>Sphingomonadaceae</taxon>
        <taxon>Sphingopyxis</taxon>
    </lineage>
</organism>
<proteinExistence type="predicted"/>
<keyword evidence="1" id="KW-0812">Transmembrane</keyword>
<dbReference type="KEGG" id="smaz:LH19_26095"/>
<keyword evidence="1" id="KW-1133">Transmembrane helix</keyword>
<accession>A0AAC9AYZ7</accession>
<dbReference type="NCBIfam" id="TIGR02762">
    <property type="entry name" value="TraL_TIGR"/>
    <property type="match status" value="1"/>
</dbReference>
<evidence type="ECO:0000313" key="3">
    <source>
        <dbReference type="Proteomes" id="UP000076088"/>
    </source>
</evidence>